<feature type="compositionally biased region" description="Basic and acidic residues" evidence="5">
    <location>
        <begin position="33"/>
        <end position="42"/>
    </location>
</feature>
<gene>
    <name evidence="7" type="ORF">GJ744_003879</name>
</gene>
<evidence type="ECO:0000256" key="1">
    <source>
        <dbReference type="ARBA" id="ARBA00023015"/>
    </source>
</evidence>
<proteinExistence type="predicted"/>
<dbReference type="AlphaFoldDB" id="A0A8H7ARI4"/>
<dbReference type="GO" id="GO:0003677">
    <property type="term" value="F:DNA binding"/>
    <property type="evidence" value="ECO:0007669"/>
    <property type="project" value="UniProtKB-KW"/>
</dbReference>
<dbReference type="CDD" id="cd00067">
    <property type="entry name" value="GAL4"/>
    <property type="match status" value="1"/>
</dbReference>
<evidence type="ECO:0000256" key="4">
    <source>
        <dbReference type="ARBA" id="ARBA00023242"/>
    </source>
</evidence>
<dbReference type="EMBL" id="JAACFV010000018">
    <property type="protein sequence ID" value="KAF7511716.1"/>
    <property type="molecule type" value="Genomic_DNA"/>
</dbReference>
<feature type="region of interest" description="Disordered" evidence="5">
    <location>
        <begin position="103"/>
        <end position="130"/>
    </location>
</feature>
<dbReference type="Pfam" id="PF11951">
    <property type="entry name" value="Fungal_trans_2"/>
    <property type="match status" value="1"/>
</dbReference>
<dbReference type="GO" id="GO:0008270">
    <property type="term" value="F:zinc ion binding"/>
    <property type="evidence" value="ECO:0007669"/>
    <property type="project" value="InterPro"/>
</dbReference>
<dbReference type="Proteomes" id="UP000606974">
    <property type="component" value="Unassembled WGS sequence"/>
</dbReference>
<protein>
    <recommendedName>
        <fullName evidence="6">Zn(2)-C6 fungal-type domain-containing protein</fullName>
    </recommendedName>
</protein>
<dbReference type="InterPro" id="IPR021858">
    <property type="entry name" value="Fun_TF"/>
</dbReference>
<evidence type="ECO:0000256" key="3">
    <source>
        <dbReference type="ARBA" id="ARBA00023163"/>
    </source>
</evidence>
<accession>A0A8H7ARI4</accession>
<feature type="region of interest" description="Disordered" evidence="5">
    <location>
        <begin position="23"/>
        <end position="63"/>
    </location>
</feature>
<evidence type="ECO:0000256" key="5">
    <source>
        <dbReference type="SAM" id="MobiDB-lite"/>
    </source>
</evidence>
<keyword evidence="3" id="KW-0804">Transcription</keyword>
<keyword evidence="4" id="KW-0539">Nucleus</keyword>
<dbReference type="Gene3D" id="4.10.240.10">
    <property type="entry name" value="Zn(2)-C6 fungal-type DNA-binding domain"/>
    <property type="match status" value="1"/>
</dbReference>
<name>A0A8H7ARI4_9EURO</name>
<reference evidence="7" key="1">
    <citation type="submission" date="2020-02" db="EMBL/GenBank/DDBJ databases">
        <authorList>
            <person name="Palmer J.M."/>
        </authorList>
    </citation>
    <scope>NUCLEOTIDE SEQUENCE</scope>
    <source>
        <strain evidence="7">EPUS1.4</strain>
        <tissue evidence="7">Thallus</tissue>
    </source>
</reference>
<keyword evidence="8" id="KW-1185">Reference proteome</keyword>
<dbReference type="PROSITE" id="PS50048">
    <property type="entry name" value="ZN2_CY6_FUNGAL_2"/>
    <property type="match status" value="1"/>
</dbReference>
<organism evidence="7 8">
    <name type="scientific">Endocarpon pusillum</name>
    <dbReference type="NCBI Taxonomy" id="364733"/>
    <lineage>
        <taxon>Eukaryota</taxon>
        <taxon>Fungi</taxon>
        <taxon>Dikarya</taxon>
        <taxon>Ascomycota</taxon>
        <taxon>Pezizomycotina</taxon>
        <taxon>Eurotiomycetes</taxon>
        <taxon>Chaetothyriomycetidae</taxon>
        <taxon>Verrucariales</taxon>
        <taxon>Verrucariaceae</taxon>
        <taxon>Endocarpon</taxon>
    </lineage>
</organism>
<dbReference type="PANTHER" id="PTHR47784">
    <property type="entry name" value="STEROL UPTAKE CONTROL PROTEIN 2"/>
    <property type="match status" value="1"/>
</dbReference>
<dbReference type="SUPFAM" id="SSF57701">
    <property type="entry name" value="Zn2/Cys6 DNA-binding domain"/>
    <property type="match status" value="1"/>
</dbReference>
<feature type="domain" description="Zn(2)-C6 fungal-type" evidence="6">
    <location>
        <begin position="64"/>
        <end position="94"/>
    </location>
</feature>
<dbReference type="PANTHER" id="PTHR47784:SF7">
    <property type="entry name" value="ZN(II)2CYS6 TRANSCRIPTION FACTOR (EUROFUNG)"/>
    <property type="match status" value="1"/>
</dbReference>
<keyword evidence="2" id="KW-0238">DNA-binding</keyword>
<dbReference type="SMART" id="SM00066">
    <property type="entry name" value="GAL4"/>
    <property type="match status" value="1"/>
</dbReference>
<evidence type="ECO:0000256" key="2">
    <source>
        <dbReference type="ARBA" id="ARBA00023125"/>
    </source>
</evidence>
<comment type="caution">
    <text evidence="7">The sequence shown here is derived from an EMBL/GenBank/DDBJ whole genome shotgun (WGS) entry which is preliminary data.</text>
</comment>
<dbReference type="OrthoDB" id="416217at2759"/>
<dbReference type="InterPro" id="IPR001138">
    <property type="entry name" value="Zn2Cys6_DnaBD"/>
</dbReference>
<evidence type="ECO:0000259" key="6">
    <source>
        <dbReference type="PROSITE" id="PS50048"/>
    </source>
</evidence>
<evidence type="ECO:0000313" key="7">
    <source>
        <dbReference type="EMBL" id="KAF7511716.1"/>
    </source>
</evidence>
<dbReference type="InterPro" id="IPR036864">
    <property type="entry name" value="Zn2-C6_fun-type_DNA-bd_sf"/>
</dbReference>
<sequence length="456" mass="51636">MSHSSNSWGTSAPIDLDSAEEVSLYNHASWPEPTERERDSPPKKTPRTLAPNLTRRSHKKSRGGCLNCKCRKIKCQETKPSCENCLIKELKCEYPSQASTKIIRRPSSASRPSRAVVRQDEPKLPATLSPPTSFNMDDMRCFHHFLTVAYPHLPLGNDSVWVQDIPIFAQQHEYLMHALLGLGASHLTRMSAHSDYSTAAMIHQGQAIKGLNEALAKENRSYGESDALLAACYALTFQASYMTDGMTDFMTMVRGCALVTHQIQQQETRTAFNLEQDMHFRIMLPRLEHLRNISPTLITPAMVAVDALRPLLRTSMDHHFYASLSSVLSALQQSPKTGYLAFNRLYATIWDMSHDQFAVFVDPHNTAAQLLMAHFLAVQMLMVPLLVYEAPARREAGMARALLASVEWGEKIWERAPEDMRPYLEWAREVFQTMRSEVEALDRGTYRGTTFRILVH</sequence>
<keyword evidence="1" id="KW-0805">Transcription regulation</keyword>
<dbReference type="PROSITE" id="PS00463">
    <property type="entry name" value="ZN2_CY6_FUNGAL_1"/>
    <property type="match status" value="1"/>
</dbReference>
<dbReference type="InterPro" id="IPR053157">
    <property type="entry name" value="Sterol_Uptake_Regulator"/>
</dbReference>
<feature type="compositionally biased region" description="Low complexity" evidence="5">
    <location>
        <begin position="105"/>
        <end position="116"/>
    </location>
</feature>
<evidence type="ECO:0000313" key="8">
    <source>
        <dbReference type="Proteomes" id="UP000606974"/>
    </source>
</evidence>
<dbReference type="Pfam" id="PF00172">
    <property type="entry name" value="Zn_clus"/>
    <property type="match status" value="1"/>
</dbReference>
<dbReference type="GO" id="GO:0001228">
    <property type="term" value="F:DNA-binding transcription activator activity, RNA polymerase II-specific"/>
    <property type="evidence" value="ECO:0007669"/>
    <property type="project" value="TreeGrafter"/>
</dbReference>